<protein>
    <submittedName>
        <fullName evidence="2">Uncharacterized protein</fullName>
    </submittedName>
</protein>
<proteinExistence type="predicted"/>
<sequence length="60" mass="6826">MSTSYSVQIEEGERSFDADTARGHPRTNHGQSSRASRSSDEKTAIDVRRPTENRRSPYEQ</sequence>
<dbReference type="AlphaFoldDB" id="A0A8J8Q1H6"/>
<evidence type="ECO:0000313" key="3">
    <source>
        <dbReference type="Proteomes" id="UP000766904"/>
    </source>
</evidence>
<organism evidence="2 3">
    <name type="scientific">Natronococcus pandeyae</name>
    <dbReference type="NCBI Taxonomy" id="2055836"/>
    <lineage>
        <taxon>Archaea</taxon>
        <taxon>Methanobacteriati</taxon>
        <taxon>Methanobacteriota</taxon>
        <taxon>Stenosarchaea group</taxon>
        <taxon>Halobacteria</taxon>
        <taxon>Halobacteriales</taxon>
        <taxon>Natrialbaceae</taxon>
        <taxon>Natronococcus</taxon>
    </lineage>
</organism>
<feature type="compositionally biased region" description="Basic and acidic residues" evidence="1">
    <location>
        <begin position="11"/>
        <end position="22"/>
    </location>
</feature>
<keyword evidence="3" id="KW-1185">Reference proteome</keyword>
<accession>A0A8J8Q1H6</accession>
<feature type="compositionally biased region" description="Basic and acidic residues" evidence="1">
    <location>
        <begin position="37"/>
        <end position="60"/>
    </location>
</feature>
<reference evidence="2" key="1">
    <citation type="submission" date="2017-11" db="EMBL/GenBank/DDBJ databases">
        <authorList>
            <person name="Kajale S.C."/>
            <person name="Sharma A."/>
        </authorList>
    </citation>
    <scope>NUCLEOTIDE SEQUENCE</scope>
    <source>
        <strain evidence="2">LS1_42</strain>
    </source>
</reference>
<gene>
    <name evidence="2" type="ORF">CV102_24585</name>
</gene>
<dbReference type="Proteomes" id="UP000766904">
    <property type="component" value="Unassembled WGS sequence"/>
</dbReference>
<feature type="region of interest" description="Disordered" evidence="1">
    <location>
        <begin position="1"/>
        <end position="60"/>
    </location>
</feature>
<dbReference type="EMBL" id="PHNJ01000024">
    <property type="protein sequence ID" value="TYL36029.1"/>
    <property type="molecule type" value="Genomic_DNA"/>
</dbReference>
<comment type="caution">
    <text evidence="2">The sequence shown here is derived from an EMBL/GenBank/DDBJ whole genome shotgun (WGS) entry which is preliminary data.</text>
</comment>
<evidence type="ECO:0000256" key="1">
    <source>
        <dbReference type="SAM" id="MobiDB-lite"/>
    </source>
</evidence>
<evidence type="ECO:0000313" key="2">
    <source>
        <dbReference type="EMBL" id="TYL36029.1"/>
    </source>
</evidence>
<name>A0A8J8Q1H6_9EURY</name>